<evidence type="ECO:0000256" key="4">
    <source>
        <dbReference type="RuleBase" id="RU366026"/>
    </source>
</evidence>
<dbReference type="AlphaFoldDB" id="A0A1P8WS78"/>
<dbReference type="RefSeq" id="WP_077027868.1">
    <property type="nucleotide sequence ID" value="NZ_CP017641.1"/>
</dbReference>
<evidence type="ECO:0000259" key="5">
    <source>
        <dbReference type="Pfam" id="PF01923"/>
    </source>
</evidence>
<comment type="pathway">
    <text evidence="4">Cofactor biosynthesis; adenosylcobalamin biosynthesis; adenosylcobalamin from cob(II)yrinate a,c-diamide: step 2/7.</text>
</comment>
<keyword evidence="1 4" id="KW-0808">Transferase</keyword>
<gene>
    <name evidence="6" type="ORF">Fuma_06580</name>
</gene>
<sequence length="190" mass="20974">MVTLNKIYTRTGDSGQTGIGDGTRVSKLDARIVAGGSVDETNCCIGVAAAQCTDASLKSLLLTLQQRLFDLGADLTSPWRPDDADDRCPRMTLQHIEWLEQQIDRFNERLSALKSFVLPGGQPCAASLHLARSVCRRAELDTLRLQNGTSLNPQIVVFLNRLSDLLFVLARDANDHGAMDVLWEPSRRRP</sequence>
<dbReference type="InterPro" id="IPR036451">
    <property type="entry name" value="CblAdoTrfase-like_sf"/>
</dbReference>
<keyword evidence="3 4" id="KW-0067">ATP-binding</keyword>
<feature type="domain" description="Cobalamin adenosyltransferase-like" evidence="5">
    <location>
        <begin position="7"/>
        <end position="171"/>
    </location>
</feature>
<dbReference type="NCBIfam" id="TIGR00636">
    <property type="entry name" value="PduO_Nterm"/>
    <property type="match status" value="1"/>
</dbReference>
<comment type="catalytic activity">
    <reaction evidence="4">
        <text>2 cob(II)yrinate a,c diamide + reduced [electron-transfer flavoprotein] + 2 ATP = 2 adenosylcob(III)yrinate a,c-diamide + 2 triphosphate + oxidized [electron-transfer flavoprotein] + 3 H(+)</text>
        <dbReference type="Rhea" id="RHEA:11528"/>
        <dbReference type="Rhea" id="RHEA-COMP:10685"/>
        <dbReference type="Rhea" id="RHEA-COMP:10686"/>
        <dbReference type="ChEBI" id="CHEBI:15378"/>
        <dbReference type="ChEBI" id="CHEBI:18036"/>
        <dbReference type="ChEBI" id="CHEBI:30616"/>
        <dbReference type="ChEBI" id="CHEBI:57692"/>
        <dbReference type="ChEBI" id="CHEBI:58307"/>
        <dbReference type="ChEBI" id="CHEBI:58503"/>
        <dbReference type="ChEBI" id="CHEBI:58537"/>
        <dbReference type="EC" id="2.5.1.17"/>
    </reaction>
</comment>
<evidence type="ECO:0000313" key="6">
    <source>
        <dbReference type="EMBL" id="APZ96906.1"/>
    </source>
</evidence>
<dbReference type="InterPro" id="IPR029499">
    <property type="entry name" value="PduO-typ"/>
</dbReference>
<dbReference type="Pfam" id="PF01923">
    <property type="entry name" value="Cob_adeno_trans"/>
    <property type="match status" value="1"/>
</dbReference>
<dbReference type="Gene3D" id="1.20.1200.10">
    <property type="entry name" value="Cobalamin adenosyltransferase-like"/>
    <property type="match status" value="1"/>
</dbReference>
<comment type="catalytic activity">
    <reaction evidence="4">
        <text>2 cob(II)alamin + reduced [electron-transfer flavoprotein] + 2 ATP = 2 adenosylcob(III)alamin + 2 triphosphate + oxidized [electron-transfer flavoprotein] + 3 H(+)</text>
        <dbReference type="Rhea" id="RHEA:28671"/>
        <dbReference type="Rhea" id="RHEA-COMP:10685"/>
        <dbReference type="Rhea" id="RHEA-COMP:10686"/>
        <dbReference type="ChEBI" id="CHEBI:15378"/>
        <dbReference type="ChEBI" id="CHEBI:16304"/>
        <dbReference type="ChEBI" id="CHEBI:18036"/>
        <dbReference type="ChEBI" id="CHEBI:18408"/>
        <dbReference type="ChEBI" id="CHEBI:30616"/>
        <dbReference type="ChEBI" id="CHEBI:57692"/>
        <dbReference type="ChEBI" id="CHEBI:58307"/>
        <dbReference type="EC" id="2.5.1.17"/>
    </reaction>
</comment>
<dbReference type="STRING" id="1891926.Fuma_06580"/>
<dbReference type="SUPFAM" id="SSF89028">
    <property type="entry name" value="Cobalamin adenosyltransferase-like"/>
    <property type="match status" value="1"/>
</dbReference>
<dbReference type="PANTHER" id="PTHR12213">
    <property type="entry name" value="CORRINOID ADENOSYLTRANSFERASE"/>
    <property type="match status" value="1"/>
</dbReference>
<dbReference type="GO" id="GO:0009236">
    <property type="term" value="P:cobalamin biosynthetic process"/>
    <property type="evidence" value="ECO:0007669"/>
    <property type="project" value="UniProtKB-UniRule"/>
</dbReference>
<protein>
    <recommendedName>
        <fullName evidence="4">Corrinoid adenosyltransferase</fullName>
        <ecNumber evidence="4">2.5.1.17</ecNumber>
    </recommendedName>
    <alternativeName>
        <fullName evidence="4">Cob(II)alamin adenosyltransferase</fullName>
    </alternativeName>
    <alternativeName>
        <fullName evidence="4">Cob(II)yrinic acid a,c-diamide adenosyltransferase</fullName>
    </alternativeName>
    <alternativeName>
        <fullName evidence="4">Cobinamide/cobalamin adenosyltransferase</fullName>
    </alternativeName>
</protein>
<reference evidence="6 7" key="1">
    <citation type="journal article" date="2016" name="Front. Microbiol.">
        <title>Fuerstia marisgermanicae gen. nov., sp. nov., an Unusual Member of the Phylum Planctomycetes from the German Wadden Sea.</title>
        <authorList>
            <person name="Kohn T."/>
            <person name="Heuer A."/>
            <person name="Jogler M."/>
            <person name="Vollmers J."/>
            <person name="Boedeker C."/>
            <person name="Bunk B."/>
            <person name="Rast P."/>
            <person name="Borchert D."/>
            <person name="Glockner I."/>
            <person name="Freese H.M."/>
            <person name="Klenk H.P."/>
            <person name="Overmann J."/>
            <person name="Kaster A.K."/>
            <person name="Rohde M."/>
            <person name="Wiegand S."/>
            <person name="Jogler C."/>
        </authorList>
    </citation>
    <scope>NUCLEOTIDE SEQUENCE [LARGE SCALE GENOMIC DNA]</scope>
    <source>
        <strain evidence="6 7">NH11</strain>
    </source>
</reference>
<dbReference type="GO" id="GO:0008817">
    <property type="term" value="F:corrinoid adenosyltransferase activity"/>
    <property type="evidence" value="ECO:0007669"/>
    <property type="project" value="UniProtKB-UniRule"/>
</dbReference>
<dbReference type="UniPathway" id="UPA00148">
    <property type="reaction ID" value="UER00233"/>
</dbReference>
<organism evidence="6 7">
    <name type="scientific">Fuerstiella marisgermanici</name>
    <dbReference type="NCBI Taxonomy" id="1891926"/>
    <lineage>
        <taxon>Bacteria</taxon>
        <taxon>Pseudomonadati</taxon>
        <taxon>Planctomycetota</taxon>
        <taxon>Planctomycetia</taxon>
        <taxon>Planctomycetales</taxon>
        <taxon>Planctomycetaceae</taxon>
        <taxon>Fuerstiella</taxon>
    </lineage>
</organism>
<keyword evidence="4" id="KW-0169">Cobalamin biosynthesis</keyword>
<dbReference type="InterPro" id="IPR016030">
    <property type="entry name" value="CblAdoTrfase-like"/>
</dbReference>
<name>A0A1P8WS78_9PLAN</name>
<keyword evidence="2 4" id="KW-0547">Nucleotide-binding</keyword>
<evidence type="ECO:0000256" key="2">
    <source>
        <dbReference type="ARBA" id="ARBA00022741"/>
    </source>
</evidence>
<evidence type="ECO:0000256" key="1">
    <source>
        <dbReference type="ARBA" id="ARBA00022679"/>
    </source>
</evidence>
<dbReference type="GO" id="GO:0005524">
    <property type="term" value="F:ATP binding"/>
    <property type="evidence" value="ECO:0007669"/>
    <property type="project" value="UniProtKB-UniRule"/>
</dbReference>
<accession>A0A1P8WS78</accession>
<dbReference type="EC" id="2.5.1.17" evidence="4"/>
<comment type="similarity">
    <text evidence="4">Belongs to the Cob(I)alamin adenosyltransferase family.</text>
</comment>
<dbReference type="Proteomes" id="UP000187735">
    <property type="component" value="Chromosome"/>
</dbReference>
<evidence type="ECO:0000256" key="3">
    <source>
        <dbReference type="ARBA" id="ARBA00022840"/>
    </source>
</evidence>
<proteinExistence type="inferred from homology"/>
<dbReference type="KEGG" id="fmr:Fuma_06580"/>
<keyword evidence="7" id="KW-1185">Reference proteome</keyword>
<dbReference type="OrthoDB" id="9778896at2"/>
<dbReference type="EMBL" id="CP017641">
    <property type="protein sequence ID" value="APZ96906.1"/>
    <property type="molecule type" value="Genomic_DNA"/>
</dbReference>
<dbReference type="PANTHER" id="PTHR12213:SF0">
    <property type="entry name" value="CORRINOID ADENOSYLTRANSFERASE MMAB"/>
    <property type="match status" value="1"/>
</dbReference>
<evidence type="ECO:0000313" key="7">
    <source>
        <dbReference type="Proteomes" id="UP000187735"/>
    </source>
</evidence>